<gene>
    <name evidence="4" type="primary">LOC106179183</name>
</gene>
<evidence type="ECO:0000313" key="3">
    <source>
        <dbReference type="Proteomes" id="UP000085678"/>
    </source>
</evidence>
<dbReference type="SUPFAM" id="SSF103473">
    <property type="entry name" value="MFS general substrate transporter"/>
    <property type="match status" value="1"/>
</dbReference>
<keyword evidence="2" id="KW-0472">Membrane</keyword>
<dbReference type="GeneID" id="106179183"/>
<organism evidence="3 4">
    <name type="scientific">Lingula anatina</name>
    <name type="common">Brachiopod</name>
    <name type="synonym">Lingula unguis</name>
    <dbReference type="NCBI Taxonomy" id="7574"/>
    <lineage>
        <taxon>Eukaryota</taxon>
        <taxon>Metazoa</taxon>
        <taxon>Spiralia</taxon>
        <taxon>Lophotrochozoa</taxon>
        <taxon>Brachiopoda</taxon>
        <taxon>Linguliformea</taxon>
        <taxon>Lingulata</taxon>
        <taxon>Lingulida</taxon>
        <taxon>Linguloidea</taxon>
        <taxon>Lingulidae</taxon>
        <taxon>Lingula</taxon>
    </lineage>
</organism>
<dbReference type="OrthoDB" id="330047at2759"/>
<feature type="transmembrane region" description="Helical" evidence="2">
    <location>
        <begin position="380"/>
        <end position="397"/>
    </location>
</feature>
<dbReference type="InterPro" id="IPR036259">
    <property type="entry name" value="MFS_trans_sf"/>
</dbReference>
<reference evidence="4" key="1">
    <citation type="journal article" date="2015" name="Nat. Commun.">
        <title>The Lingula genome provides insights into brachiopod evolution and the origin of phosphate biomineralization.</title>
        <authorList>
            <person name="Luo Y.J."/>
            <person name="Takeuchi T."/>
            <person name="Koyanagi R."/>
            <person name="Yamada L."/>
            <person name="Kanda M."/>
            <person name="Khalturina M."/>
            <person name="Fujie M."/>
            <person name="Yamasaki S.I."/>
            <person name="Endo K."/>
            <person name="Satoh N."/>
        </authorList>
    </citation>
    <scope>NUCLEOTIDE SEQUENCE</scope>
</reference>
<feature type="transmembrane region" description="Helical" evidence="2">
    <location>
        <begin position="75"/>
        <end position="95"/>
    </location>
</feature>
<feature type="transmembrane region" description="Helical" evidence="2">
    <location>
        <begin position="138"/>
        <end position="157"/>
    </location>
</feature>
<feature type="transmembrane region" description="Helical" evidence="2">
    <location>
        <begin position="505"/>
        <end position="526"/>
    </location>
</feature>
<dbReference type="RefSeq" id="XP_013418172.2">
    <property type="nucleotide sequence ID" value="XM_013562718.2"/>
</dbReference>
<keyword evidence="2" id="KW-0812">Transmembrane</keyword>
<dbReference type="PANTHER" id="PTHR20765:SF1">
    <property type="entry name" value="EQUILIBRATIVE NUCLEOBASE TRANSPORTER 1"/>
    <property type="match status" value="1"/>
</dbReference>
<evidence type="ECO:0000256" key="1">
    <source>
        <dbReference type="SAM" id="MobiDB-lite"/>
    </source>
</evidence>
<feature type="transmembrane region" description="Helical" evidence="2">
    <location>
        <begin position="47"/>
        <end position="68"/>
    </location>
</feature>
<keyword evidence="2" id="KW-1133">Transmembrane helix</keyword>
<name>A0A1S3K6P3_LINAN</name>
<dbReference type="Gene3D" id="1.20.1250.20">
    <property type="entry name" value="MFS general substrate transporter like domains"/>
    <property type="match status" value="1"/>
</dbReference>
<sequence length="546" mass="60070">MSLGRDAGFYSDLCGSNETESINGSALTDDRRRYEDGPVGCPAQEEILNLVFTVAITSQILTPALGYIYDHCHFVSSRAVGIVFSVSGCLLMAFSAPGMEWLLFPGASLHLVGGFMFRTTGMQLRWLFPTRKSTIGTLISGTTDMSSFSFVLVKLAYDAGVPYRLSLIAMGCGTFVIATATTIVLSPREQVSESDDCRCGRSLRTKNSPHDASSMKCARNKEPKFDCDNYALEVDSDINVKPNPAMGNDTPDGDSKNSSNFAIPGKNEGITEGSLEKPGMDIDGFSVHNHLSTQNLFSVAEQVDASVLKENKSKVIATRVEEYVPFSSVLKNPMFWLTELWYSCNVLLIASYFGSFNAIVDYRAYGDRNLTSHYTNVFGYMQLGFSIPLALTVGHFLDRQHRGEGLIHAEPKTFITPSLITCVSGLLLWVTCAVPVLEGQYVAMVLHCMLRSFTFAVLITFIAYAFPHEHFGKGYAVQCGIQSVTGFLQFPLFSWFKSRLGGDPLYFSVTLCGISCLSLSLPIFLLRRPKVHQRGHGREDAKTTMS</sequence>
<dbReference type="Proteomes" id="UP000085678">
    <property type="component" value="Unplaced"/>
</dbReference>
<dbReference type="KEGG" id="lak:106179183"/>
<reference evidence="4" key="2">
    <citation type="submission" date="2025-08" db="UniProtKB">
        <authorList>
            <consortium name="RefSeq"/>
        </authorList>
    </citation>
    <scope>IDENTIFICATION</scope>
</reference>
<feature type="transmembrane region" description="Helical" evidence="2">
    <location>
        <begin position="443"/>
        <end position="466"/>
    </location>
</feature>
<evidence type="ECO:0000313" key="4">
    <source>
        <dbReference type="RefSeq" id="XP_013418172.2"/>
    </source>
</evidence>
<dbReference type="InterPro" id="IPR027197">
    <property type="entry name" value="SLC43A3"/>
</dbReference>
<feature type="transmembrane region" description="Helical" evidence="2">
    <location>
        <begin position="163"/>
        <end position="185"/>
    </location>
</feature>
<evidence type="ECO:0000256" key="2">
    <source>
        <dbReference type="SAM" id="Phobius"/>
    </source>
</evidence>
<dbReference type="InParanoid" id="A0A1S3K6P3"/>
<feature type="region of interest" description="Disordered" evidence="1">
    <location>
        <begin position="238"/>
        <end position="275"/>
    </location>
</feature>
<protein>
    <submittedName>
        <fullName evidence="4">Uncharacterized protein LOC106179183</fullName>
    </submittedName>
</protein>
<keyword evidence="3" id="KW-1185">Reference proteome</keyword>
<accession>A0A1S3K6P3</accession>
<feature type="transmembrane region" description="Helical" evidence="2">
    <location>
        <begin position="418"/>
        <end position="437"/>
    </location>
</feature>
<proteinExistence type="predicted"/>
<feature type="transmembrane region" description="Helical" evidence="2">
    <location>
        <begin position="340"/>
        <end position="360"/>
    </location>
</feature>
<dbReference type="AlphaFoldDB" id="A0A1S3K6P3"/>
<dbReference type="PANTHER" id="PTHR20765">
    <property type="entry name" value="SOLUTE CARRIER FAMILY 43 MEMBER 3-RELATED"/>
    <property type="match status" value="1"/>
</dbReference>